<dbReference type="Proteomes" id="UP000198356">
    <property type="component" value="Unassembled WGS sequence"/>
</dbReference>
<sequence length="368" mass="39064">MNIRSLGLAFAAAVFLNFAAVAQQPEHGALLVVTKQSHALAIVDADTLKVIAQVPIGEDPHEVVVGPDGRTAYVSNYGEGTLHTLAVVDLIGRKPLPPIDITPLRGAHGLFVHEGKLWFTAEGSKAVATLDPVTGKVESVLGTGQDKTHLVWVSRSGWWVIASNAGSGTLSVFGRTLGGLPVMVPGAPAAPASYSVPGWKHTLIPDGAGAEGFAVSPDERDVWVGAADGTISVIRFGFDHKRRAGHRARPDELLLDGVLEPATTIATITPDVVGANRLKFTPDGKLVLITTHTGKDLVVVDAHTRQVVKRIPIEERGASGIQVQPDGKRAFIACPRDHYVAVVDLERLEMIAKIDAGREPDGLAWWGR</sequence>
<evidence type="ECO:0000313" key="2">
    <source>
        <dbReference type="EMBL" id="SNS96640.1"/>
    </source>
</evidence>
<proteinExistence type="predicted"/>
<organism evidence="2 3">
    <name type="scientific">Granulicella rosea</name>
    <dbReference type="NCBI Taxonomy" id="474952"/>
    <lineage>
        <taxon>Bacteria</taxon>
        <taxon>Pseudomonadati</taxon>
        <taxon>Acidobacteriota</taxon>
        <taxon>Terriglobia</taxon>
        <taxon>Terriglobales</taxon>
        <taxon>Acidobacteriaceae</taxon>
        <taxon>Granulicella</taxon>
    </lineage>
</organism>
<dbReference type="InterPro" id="IPR015943">
    <property type="entry name" value="WD40/YVTN_repeat-like_dom_sf"/>
</dbReference>
<evidence type="ECO:0000313" key="3">
    <source>
        <dbReference type="Proteomes" id="UP000198356"/>
    </source>
</evidence>
<accession>A0A239ISM7</accession>
<dbReference type="InterPro" id="IPR051200">
    <property type="entry name" value="Host-pathogen_enzymatic-act"/>
</dbReference>
<gene>
    <name evidence="2" type="ORF">SAMN05421770_103261</name>
</gene>
<dbReference type="PANTHER" id="PTHR47197">
    <property type="entry name" value="PROTEIN NIRF"/>
    <property type="match status" value="1"/>
</dbReference>
<feature type="chain" id="PRO_5012873363" evidence="1">
    <location>
        <begin position="23"/>
        <end position="368"/>
    </location>
</feature>
<dbReference type="Gene3D" id="2.130.10.10">
    <property type="entry name" value="YVTN repeat-like/Quinoprotein amine dehydrogenase"/>
    <property type="match status" value="2"/>
</dbReference>
<dbReference type="RefSeq" id="WP_245817929.1">
    <property type="nucleotide sequence ID" value="NZ_FZOU01000003.1"/>
</dbReference>
<dbReference type="InterPro" id="IPR011045">
    <property type="entry name" value="N2O_reductase_N"/>
</dbReference>
<reference evidence="2 3" key="1">
    <citation type="submission" date="2017-06" db="EMBL/GenBank/DDBJ databases">
        <authorList>
            <person name="Kim H.J."/>
            <person name="Triplett B.A."/>
        </authorList>
    </citation>
    <scope>NUCLEOTIDE SEQUENCE [LARGE SCALE GENOMIC DNA]</scope>
    <source>
        <strain evidence="2 3">DSM 18704</strain>
    </source>
</reference>
<dbReference type="AlphaFoldDB" id="A0A239ISM7"/>
<protein>
    <submittedName>
        <fullName evidence="2">40-residue YVTN family beta-propeller repeat-containing protein</fullName>
    </submittedName>
</protein>
<feature type="signal peptide" evidence="1">
    <location>
        <begin position="1"/>
        <end position="22"/>
    </location>
</feature>
<keyword evidence="3" id="KW-1185">Reference proteome</keyword>
<dbReference type="PANTHER" id="PTHR47197:SF3">
    <property type="entry name" value="DIHYDRO-HEME D1 DEHYDROGENASE"/>
    <property type="match status" value="1"/>
</dbReference>
<dbReference type="EMBL" id="FZOU01000003">
    <property type="protein sequence ID" value="SNS96640.1"/>
    <property type="molecule type" value="Genomic_DNA"/>
</dbReference>
<dbReference type="SUPFAM" id="SSF50974">
    <property type="entry name" value="Nitrous oxide reductase, N-terminal domain"/>
    <property type="match status" value="1"/>
</dbReference>
<keyword evidence="1" id="KW-0732">Signal</keyword>
<evidence type="ECO:0000256" key="1">
    <source>
        <dbReference type="SAM" id="SignalP"/>
    </source>
</evidence>
<name>A0A239ISM7_9BACT</name>